<evidence type="ECO:0000256" key="1">
    <source>
        <dbReference type="SAM" id="Phobius"/>
    </source>
</evidence>
<dbReference type="GO" id="GO:0005886">
    <property type="term" value="C:plasma membrane"/>
    <property type="evidence" value="ECO:0007669"/>
    <property type="project" value="InterPro"/>
</dbReference>
<dbReference type="InterPro" id="IPR012651">
    <property type="entry name" value="Thia_Transptr_ThiT"/>
</dbReference>
<name>A0A537LNX6_9BACT</name>
<keyword evidence="1" id="KW-0812">Transmembrane</keyword>
<proteinExistence type="predicted"/>
<dbReference type="NCBIfam" id="TIGR02357">
    <property type="entry name" value="ECF_ThiT_YuaJ"/>
    <property type="match status" value="1"/>
</dbReference>
<keyword evidence="1" id="KW-0472">Membrane</keyword>
<dbReference type="Pfam" id="PF09515">
    <property type="entry name" value="Thia_YuaJ"/>
    <property type="match status" value="1"/>
</dbReference>
<dbReference type="AlphaFoldDB" id="A0A537LNX6"/>
<gene>
    <name evidence="2" type="primary">thiT</name>
    <name evidence="2" type="ORF">E6G98_09865</name>
</gene>
<dbReference type="GO" id="GO:0015234">
    <property type="term" value="F:thiamine transmembrane transporter activity"/>
    <property type="evidence" value="ECO:0007669"/>
    <property type="project" value="InterPro"/>
</dbReference>
<keyword evidence="1" id="KW-1133">Transmembrane helix</keyword>
<feature type="transmembrane region" description="Helical" evidence="1">
    <location>
        <begin position="104"/>
        <end position="125"/>
    </location>
</feature>
<accession>A0A537LNX6</accession>
<evidence type="ECO:0000313" key="2">
    <source>
        <dbReference type="EMBL" id="TMJ09397.1"/>
    </source>
</evidence>
<comment type="caution">
    <text evidence="2">The sequence shown here is derived from an EMBL/GenBank/DDBJ whole genome shotgun (WGS) entry which is preliminary data.</text>
</comment>
<dbReference type="Gene3D" id="1.10.1760.20">
    <property type="match status" value="1"/>
</dbReference>
<reference evidence="2 3" key="1">
    <citation type="journal article" date="2019" name="Nat. Microbiol.">
        <title>Mediterranean grassland soil C-N compound turnover is dependent on rainfall and depth, and is mediated by genomically divergent microorganisms.</title>
        <authorList>
            <person name="Diamond S."/>
            <person name="Andeer P.F."/>
            <person name="Li Z."/>
            <person name="Crits-Christoph A."/>
            <person name="Burstein D."/>
            <person name="Anantharaman K."/>
            <person name="Lane K.R."/>
            <person name="Thomas B.C."/>
            <person name="Pan C."/>
            <person name="Northen T.R."/>
            <person name="Banfield J.F."/>
        </authorList>
    </citation>
    <scope>NUCLEOTIDE SEQUENCE [LARGE SCALE GENOMIC DNA]</scope>
    <source>
        <strain evidence="2">NP_1</strain>
    </source>
</reference>
<feature type="transmembrane region" description="Helical" evidence="1">
    <location>
        <begin position="145"/>
        <end position="164"/>
    </location>
</feature>
<organism evidence="2 3">
    <name type="scientific">Candidatus Segetimicrobium genomatis</name>
    <dbReference type="NCBI Taxonomy" id="2569760"/>
    <lineage>
        <taxon>Bacteria</taxon>
        <taxon>Bacillati</taxon>
        <taxon>Candidatus Sysuimicrobiota</taxon>
        <taxon>Candidatus Sysuimicrobiia</taxon>
        <taxon>Candidatus Sysuimicrobiales</taxon>
        <taxon>Candidatus Segetimicrobiaceae</taxon>
        <taxon>Candidatus Segetimicrobium</taxon>
    </lineage>
</organism>
<dbReference type="EMBL" id="VBAI01000160">
    <property type="protein sequence ID" value="TMJ09397.1"/>
    <property type="molecule type" value="Genomic_DNA"/>
</dbReference>
<feature type="transmembrane region" description="Helical" evidence="1">
    <location>
        <begin position="81"/>
        <end position="97"/>
    </location>
</feature>
<protein>
    <submittedName>
        <fullName evidence="2">Energy-coupled thiamine transporter ThiT</fullName>
    </submittedName>
</protein>
<dbReference type="Proteomes" id="UP000315217">
    <property type="component" value="Unassembled WGS sequence"/>
</dbReference>
<feature type="transmembrane region" description="Helical" evidence="1">
    <location>
        <begin position="56"/>
        <end position="75"/>
    </location>
</feature>
<sequence>MDRQGLRRLVELAIAVALTAVLSQIRVYKLPQGGSITAGSMVPIFYVALRWGFRWGLLAGLLAGVVNYITEPFYVHPVQVLLDYPIAFGAIGLAGLFQRRPVAGVVVGGAGRFVAHFLSGIVFFASYAPKGVSPAVYSAVYNGSYMLPEVIISSILTVLVLRAMERVQPVQPA</sequence>
<evidence type="ECO:0000313" key="3">
    <source>
        <dbReference type="Proteomes" id="UP000315217"/>
    </source>
</evidence>